<dbReference type="PANTHER" id="PTHR24320">
    <property type="entry name" value="RETINOL DEHYDROGENASE"/>
    <property type="match status" value="1"/>
</dbReference>
<gene>
    <name evidence="4" type="ORF">Vbra_17192</name>
</gene>
<evidence type="ECO:0000256" key="3">
    <source>
        <dbReference type="SAM" id="MobiDB-lite"/>
    </source>
</evidence>
<protein>
    <submittedName>
        <fullName evidence="4">Uncharacterized protein</fullName>
    </submittedName>
</protein>
<sequence>MCGRVCLVTGVGTAGIGFEIARWLVKHGATVICAARSRKKLDKAAEKLRKETPGAAVEDGLVMDLSSMQSVEDALCEFHSRNLPLHVLIHNSGRKGPAKRTTTSGGFEVTFAHNHLGPFFLTVGLLDVLISSAPSRIIFVSGEIYRFARVDQDDLCFEKRYESGIVASAFKRATGCGATLFRLLCPLRTAEMGAWTAVWLASSPTVEQTSGKYFIDCRMVEPLPICQNEAFGSKLWAVSEELLRAAGVDYDIFAAAADPALGDPRQTTKRLETIRSRATSVSQKRLSVGETESDEGPAGEDGPRDDKRRHTQEGDGHQATGGHKDAGQGVHLEETPQLPGQPEASAAPEEGASREIVSPPTREERGGAPDTAGAAYVVEGEGHDAEDQGDVT</sequence>
<dbReference type="EMBL" id="CDMY01000584">
    <property type="protein sequence ID" value="CEM24594.1"/>
    <property type="molecule type" value="Genomic_DNA"/>
</dbReference>
<dbReference type="InterPro" id="IPR002347">
    <property type="entry name" value="SDR_fam"/>
</dbReference>
<name>A0A0G4G8C1_VITBC</name>
<feature type="compositionally biased region" description="Basic and acidic residues" evidence="3">
    <location>
        <begin position="301"/>
        <end position="334"/>
    </location>
</feature>
<dbReference type="PANTHER" id="PTHR24320:SF148">
    <property type="entry name" value="NAD(P)-BINDING ROSSMANN-FOLD SUPERFAMILY PROTEIN"/>
    <property type="match status" value="1"/>
</dbReference>
<dbReference type="Gene3D" id="3.40.50.720">
    <property type="entry name" value="NAD(P)-binding Rossmann-like Domain"/>
    <property type="match status" value="1"/>
</dbReference>
<evidence type="ECO:0000256" key="1">
    <source>
        <dbReference type="ARBA" id="ARBA00006484"/>
    </source>
</evidence>
<evidence type="ECO:0000313" key="5">
    <source>
        <dbReference type="Proteomes" id="UP000041254"/>
    </source>
</evidence>
<dbReference type="PhylomeDB" id="A0A0G4G8C1"/>
<dbReference type="OrthoDB" id="191139at2759"/>
<dbReference type="Pfam" id="PF00106">
    <property type="entry name" value="adh_short"/>
    <property type="match status" value="1"/>
</dbReference>
<dbReference type="AlphaFoldDB" id="A0A0G4G8C1"/>
<dbReference type="Proteomes" id="UP000041254">
    <property type="component" value="Unassembled WGS sequence"/>
</dbReference>
<keyword evidence="5" id="KW-1185">Reference proteome</keyword>
<evidence type="ECO:0000256" key="2">
    <source>
        <dbReference type="ARBA" id="ARBA00023002"/>
    </source>
</evidence>
<feature type="compositionally biased region" description="Polar residues" evidence="3">
    <location>
        <begin position="276"/>
        <end position="285"/>
    </location>
</feature>
<reference evidence="4 5" key="1">
    <citation type="submission" date="2014-11" db="EMBL/GenBank/DDBJ databases">
        <authorList>
            <person name="Zhu J."/>
            <person name="Qi W."/>
            <person name="Song R."/>
        </authorList>
    </citation>
    <scope>NUCLEOTIDE SEQUENCE [LARGE SCALE GENOMIC DNA]</scope>
</reference>
<dbReference type="VEuPathDB" id="CryptoDB:Vbra_17192"/>
<keyword evidence="2" id="KW-0560">Oxidoreductase</keyword>
<feature type="region of interest" description="Disordered" evidence="3">
    <location>
        <begin position="262"/>
        <end position="392"/>
    </location>
</feature>
<proteinExistence type="inferred from homology"/>
<dbReference type="STRING" id="1169540.A0A0G4G8C1"/>
<organism evidence="4 5">
    <name type="scientific">Vitrella brassicaformis (strain CCMP3155)</name>
    <dbReference type="NCBI Taxonomy" id="1169540"/>
    <lineage>
        <taxon>Eukaryota</taxon>
        <taxon>Sar</taxon>
        <taxon>Alveolata</taxon>
        <taxon>Colpodellida</taxon>
        <taxon>Vitrellaceae</taxon>
        <taxon>Vitrella</taxon>
    </lineage>
</organism>
<accession>A0A0G4G8C1</accession>
<dbReference type="InterPro" id="IPR036291">
    <property type="entry name" value="NAD(P)-bd_dom_sf"/>
</dbReference>
<dbReference type="GO" id="GO:0016491">
    <property type="term" value="F:oxidoreductase activity"/>
    <property type="evidence" value="ECO:0007669"/>
    <property type="project" value="UniProtKB-KW"/>
</dbReference>
<dbReference type="InParanoid" id="A0A0G4G8C1"/>
<dbReference type="SUPFAM" id="SSF51735">
    <property type="entry name" value="NAD(P)-binding Rossmann-fold domains"/>
    <property type="match status" value="1"/>
</dbReference>
<evidence type="ECO:0000313" key="4">
    <source>
        <dbReference type="EMBL" id="CEM24594.1"/>
    </source>
</evidence>
<comment type="similarity">
    <text evidence="1">Belongs to the short-chain dehydrogenases/reductases (SDR) family.</text>
</comment>